<feature type="transmembrane region" description="Helical" evidence="7">
    <location>
        <begin position="282"/>
        <end position="301"/>
    </location>
</feature>
<comment type="subcellular location">
    <subcellularLocation>
        <location evidence="1">Membrane</location>
        <topology evidence="1">Multi-pass membrane protein</topology>
    </subcellularLocation>
</comment>
<feature type="signal peptide" evidence="8">
    <location>
        <begin position="1"/>
        <end position="20"/>
    </location>
</feature>
<dbReference type="PANTHER" id="PTHR21229">
    <property type="entry name" value="LUNG SEVEN TRANSMEMBRANE RECEPTOR"/>
    <property type="match status" value="1"/>
</dbReference>
<feature type="region of interest" description="Disordered" evidence="6">
    <location>
        <begin position="444"/>
        <end position="465"/>
    </location>
</feature>
<dbReference type="STRING" id="568069.A0A1J1IXJ1"/>
<evidence type="ECO:0000313" key="10">
    <source>
        <dbReference type="EMBL" id="CRL04434.1"/>
    </source>
</evidence>
<evidence type="ECO:0000256" key="5">
    <source>
        <dbReference type="ARBA" id="ARBA00023136"/>
    </source>
</evidence>
<reference evidence="10 11" key="1">
    <citation type="submission" date="2015-04" db="EMBL/GenBank/DDBJ databases">
        <authorList>
            <person name="Syromyatnikov M.Y."/>
            <person name="Popov V.N."/>
        </authorList>
    </citation>
    <scope>NUCLEOTIDE SEQUENCE [LARGE SCALE GENOMIC DNA]</scope>
</reference>
<dbReference type="Proteomes" id="UP000183832">
    <property type="component" value="Unassembled WGS sequence"/>
</dbReference>
<evidence type="ECO:0000256" key="2">
    <source>
        <dbReference type="ARBA" id="ARBA00022692"/>
    </source>
</evidence>
<feature type="domain" description="GOST seven transmembrane" evidence="9">
    <location>
        <begin position="173"/>
        <end position="418"/>
    </location>
</feature>
<dbReference type="PANTHER" id="PTHR21229:SF1">
    <property type="entry name" value="GH17801P"/>
    <property type="match status" value="1"/>
</dbReference>
<evidence type="ECO:0000259" key="9">
    <source>
        <dbReference type="Pfam" id="PF06814"/>
    </source>
</evidence>
<feature type="transmembrane region" description="Helical" evidence="7">
    <location>
        <begin position="175"/>
        <end position="195"/>
    </location>
</feature>
<keyword evidence="3 8" id="KW-0732">Signal</keyword>
<dbReference type="EMBL" id="CVRI01000063">
    <property type="protein sequence ID" value="CRL04434.1"/>
    <property type="molecule type" value="Genomic_DNA"/>
</dbReference>
<dbReference type="GO" id="GO:0005794">
    <property type="term" value="C:Golgi apparatus"/>
    <property type="evidence" value="ECO:0007669"/>
    <property type="project" value="TreeGrafter"/>
</dbReference>
<dbReference type="GO" id="GO:0042147">
    <property type="term" value="P:retrograde transport, endosome to Golgi"/>
    <property type="evidence" value="ECO:0007669"/>
    <property type="project" value="TreeGrafter"/>
</dbReference>
<gene>
    <name evidence="10" type="ORF">CLUMA_CG017519</name>
</gene>
<dbReference type="InterPro" id="IPR053937">
    <property type="entry name" value="GOST_TM"/>
</dbReference>
<feature type="transmembrane region" description="Helical" evidence="7">
    <location>
        <begin position="207"/>
        <end position="228"/>
    </location>
</feature>
<evidence type="ECO:0000313" key="11">
    <source>
        <dbReference type="Proteomes" id="UP000183832"/>
    </source>
</evidence>
<feature type="transmembrane region" description="Helical" evidence="7">
    <location>
        <begin position="353"/>
        <end position="374"/>
    </location>
</feature>
<dbReference type="GO" id="GO:0016020">
    <property type="term" value="C:membrane"/>
    <property type="evidence" value="ECO:0007669"/>
    <property type="project" value="UniProtKB-SubCell"/>
</dbReference>
<accession>A0A1J1IXJ1</accession>
<dbReference type="Pfam" id="PF06814">
    <property type="entry name" value="GOST_TM"/>
    <property type="match status" value="1"/>
</dbReference>
<name>A0A1J1IXJ1_9DIPT</name>
<evidence type="ECO:0000256" key="3">
    <source>
        <dbReference type="ARBA" id="ARBA00022729"/>
    </source>
</evidence>
<evidence type="ECO:0000256" key="8">
    <source>
        <dbReference type="SAM" id="SignalP"/>
    </source>
</evidence>
<feature type="transmembrane region" description="Helical" evidence="7">
    <location>
        <begin position="394"/>
        <end position="411"/>
    </location>
</feature>
<organism evidence="10 11">
    <name type="scientific">Clunio marinus</name>
    <dbReference type="NCBI Taxonomy" id="568069"/>
    <lineage>
        <taxon>Eukaryota</taxon>
        <taxon>Metazoa</taxon>
        <taxon>Ecdysozoa</taxon>
        <taxon>Arthropoda</taxon>
        <taxon>Hexapoda</taxon>
        <taxon>Insecta</taxon>
        <taxon>Pterygota</taxon>
        <taxon>Neoptera</taxon>
        <taxon>Endopterygota</taxon>
        <taxon>Diptera</taxon>
        <taxon>Nematocera</taxon>
        <taxon>Chironomoidea</taxon>
        <taxon>Chironomidae</taxon>
        <taxon>Clunio</taxon>
    </lineage>
</organism>
<proteinExistence type="predicted"/>
<dbReference type="GO" id="GO:0005829">
    <property type="term" value="C:cytosol"/>
    <property type="evidence" value="ECO:0007669"/>
    <property type="project" value="GOC"/>
</dbReference>
<keyword evidence="2 7" id="KW-0812">Transmembrane</keyword>
<evidence type="ECO:0000256" key="1">
    <source>
        <dbReference type="ARBA" id="ARBA00004141"/>
    </source>
</evidence>
<keyword evidence="11" id="KW-1185">Reference proteome</keyword>
<protein>
    <submittedName>
        <fullName evidence="10">CLUMA_CG017519, isoform A</fullName>
    </submittedName>
</protein>
<feature type="transmembrane region" description="Helical" evidence="7">
    <location>
        <begin position="313"/>
        <end position="332"/>
    </location>
</feature>
<feature type="chain" id="PRO_5013040456" evidence="8">
    <location>
        <begin position="21"/>
        <end position="502"/>
    </location>
</feature>
<keyword evidence="4 7" id="KW-1133">Transmembrane helix</keyword>
<evidence type="ECO:0000256" key="7">
    <source>
        <dbReference type="SAM" id="Phobius"/>
    </source>
</evidence>
<evidence type="ECO:0000256" key="4">
    <source>
        <dbReference type="ARBA" id="ARBA00022989"/>
    </source>
</evidence>
<sequence>MKIFKLFYLILLTVISFSQAALPDQSAFDLLLTQENNQILLPITVLYKTKLQLTILCESFENFTEILLRYKLTERICKENSSIADPEIKIEESHKCGHNGPITMNKIEFVSKNSKSNHTDVDDKDNNDKSLLVIPKDGIYILQLEINGKHDFNASVSMKFKGPHGFLTAKDVPMLHFYAFMCLYYILLAFIWLIFSALHWKDLLRIQFWVGAVIFLGMLEKACFYFEYQQANTNGFATLSLALTAELVSCVKRTLSRILVLIVSMGFGITKSRLGDETNVRISVISILYFVMASSESYLRLVQTRDRSENKQLILSAVPLALIDSMICWWIFTSLIQTIRALKLRRNIVKLRFYNHFKAVLIFGVGMSVMFMLYSIRIHKITECAWKNLWVDQAFWHVLFSILLTSIAFLWRPTANNQKYAFIPLLEAEEEDEQYMPTNYDIKERKTSSSRANKNSSTSHHEENLDDDTIKWVEENIASTSMLLGDSDEELMNTKFEISKMN</sequence>
<dbReference type="OrthoDB" id="19932at2759"/>
<dbReference type="AlphaFoldDB" id="A0A1J1IXJ1"/>
<dbReference type="InterPro" id="IPR009637">
    <property type="entry name" value="GPR107/GPR108-like"/>
</dbReference>
<feature type="compositionally biased region" description="Low complexity" evidence="6">
    <location>
        <begin position="449"/>
        <end position="458"/>
    </location>
</feature>
<evidence type="ECO:0000256" key="6">
    <source>
        <dbReference type="SAM" id="MobiDB-lite"/>
    </source>
</evidence>
<keyword evidence="5 7" id="KW-0472">Membrane</keyword>